<reference evidence="8" key="1">
    <citation type="journal article" date="2020" name="mSystems">
        <title>Genome- and Community-Level Interaction Insights into Carbon Utilization and Element Cycling Functions of Hydrothermarchaeota in Hydrothermal Sediment.</title>
        <authorList>
            <person name="Zhou Z."/>
            <person name="Liu Y."/>
            <person name="Xu W."/>
            <person name="Pan J."/>
            <person name="Luo Z.H."/>
            <person name="Li M."/>
        </authorList>
    </citation>
    <scope>NUCLEOTIDE SEQUENCE [LARGE SCALE GENOMIC DNA]</scope>
    <source>
        <strain evidence="8">SpSt-897</strain>
    </source>
</reference>
<keyword evidence="3 6" id="KW-0812">Transmembrane</keyword>
<protein>
    <submittedName>
        <fullName evidence="8">ABC transporter permease</fullName>
    </submittedName>
</protein>
<evidence type="ECO:0000256" key="1">
    <source>
        <dbReference type="ARBA" id="ARBA00004651"/>
    </source>
</evidence>
<evidence type="ECO:0000259" key="7">
    <source>
        <dbReference type="Pfam" id="PF01061"/>
    </source>
</evidence>
<evidence type="ECO:0000256" key="2">
    <source>
        <dbReference type="ARBA" id="ARBA00022475"/>
    </source>
</evidence>
<keyword evidence="4 6" id="KW-1133">Transmembrane helix</keyword>
<dbReference type="GO" id="GO:0140359">
    <property type="term" value="F:ABC-type transporter activity"/>
    <property type="evidence" value="ECO:0007669"/>
    <property type="project" value="InterPro"/>
</dbReference>
<evidence type="ECO:0000313" key="8">
    <source>
        <dbReference type="EMBL" id="HGF33067.1"/>
    </source>
</evidence>
<proteinExistence type="predicted"/>
<name>A0A7C3YZL9_9BACT</name>
<feature type="transmembrane region" description="Helical" evidence="6">
    <location>
        <begin position="56"/>
        <end position="73"/>
    </location>
</feature>
<comment type="caution">
    <text evidence="8">The sequence shown here is derived from an EMBL/GenBank/DDBJ whole genome shotgun (WGS) entry which is preliminary data.</text>
</comment>
<evidence type="ECO:0000256" key="5">
    <source>
        <dbReference type="ARBA" id="ARBA00023136"/>
    </source>
</evidence>
<dbReference type="PANTHER" id="PTHR30294:SF47">
    <property type="entry name" value="INNER MEMBRANE TRANSPORT PERMEASE YHHJ"/>
    <property type="match status" value="1"/>
</dbReference>
<sequence length="139" mass="15579">MAASCLSLFLVIYPVFSLPWRGKLFLYLAAAALYVFSATGVGLFIATVCRTLPQTILLLLMLLTPILFLSASWTPPEAMPVWMRLITYLSPLKYFISIAYGILLRIAGLGHLWPELLGMTILGLLLFSFCALRFRQRFG</sequence>
<dbReference type="PRINTS" id="PR00164">
    <property type="entry name" value="ABC2TRNSPORT"/>
</dbReference>
<dbReference type="InterPro" id="IPR051449">
    <property type="entry name" value="ABC-2_transporter_component"/>
</dbReference>
<evidence type="ECO:0000256" key="3">
    <source>
        <dbReference type="ARBA" id="ARBA00022692"/>
    </source>
</evidence>
<keyword evidence="5 6" id="KW-0472">Membrane</keyword>
<dbReference type="Pfam" id="PF01061">
    <property type="entry name" value="ABC2_membrane"/>
    <property type="match status" value="1"/>
</dbReference>
<dbReference type="PANTHER" id="PTHR30294">
    <property type="entry name" value="MEMBRANE COMPONENT OF ABC TRANSPORTER YHHJ-RELATED"/>
    <property type="match status" value="1"/>
</dbReference>
<dbReference type="InterPro" id="IPR000412">
    <property type="entry name" value="ABC_2_transport"/>
</dbReference>
<organism evidence="8">
    <name type="scientific">Desulfobacca acetoxidans</name>
    <dbReference type="NCBI Taxonomy" id="60893"/>
    <lineage>
        <taxon>Bacteria</taxon>
        <taxon>Pseudomonadati</taxon>
        <taxon>Thermodesulfobacteriota</taxon>
        <taxon>Desulfobaccia</taxon>
        <taxon>Desulfobaccales</taxon>
        <taxon>Desulfobaccaceae</taxon>
        <taxon>Desulfobacca</taxon>
    </lineage>
</organism>
<feature type="transmembrane region" description="Helical" evidence="6">
    <location>
        <begin position="85"/>
        <end position="104"/>
    </location>
</feature>
<dbReference type="AlphaFoldDB" id="A0A7C3YZL9"/>
<keyword evidence="2" id="KW-1003">Cell membrane</keyword>
<dbReference type="InterPro" id="IPR013525">
    <property type="entry name" value="ABC2_TM"/>
</dbReference>
<gene>
    <name evidence="8" type="ORF">ENW96_01590</name>
</gene>
<dbReference type="EMBL" id="DTMF01000042">
    <property type="protein sequence ID" value="HGF33067.1"/>
    <property type="molecule type" value="Genomic_DNA"/>
</dbReference>
<feature type="transmembrane region" description="Helical" evidence="6">
    <location>
        <begin position="27"/>
        <end position="49"/>
    </location>
</feature>
<evidence type="ECO:0000256" key="4">
    <source>
        <dbReference type="ARBA" id="ARBA00022989"/>
    </source>
</evidence>
<comment type="subcellular location">
    <subcellularLocation>
        <location evidence="1">Cell membrane</location>
        <topology evidence="1">Multi-pass membrane protein</topology>
    </subcellularLocation>
</comment>
<feature type="transmembrane region" description="Helical" evidence="6">
    <location>
        <begin position="116"/>
        <end position="134"/>
    </location>
</feature>
<feature type="domain" description="ABC-2 type transporter transmembrane" evidence="7">
    <location>
        <begin position="5"/>
        <end position="103"/>
    </location>
</feature>
<evidence type="ECO:0000256" key="6">
    <source>
        <dbReference type="SAM" id="Phobius"/>
    </source>
</evidence>
<accession>A0A7C3YZL9</accession>
<dbReference type="GO" id="GO:0043190">
    <property type="term" value="C:ATP-binding cassette (ABC) transporter complex"/>
    <property type="evidence" value="ECO:0007669"/>
    <property type="project" value="InterPro"/>
</dbReference>